<protein>
    <recommendedName>
        <fullName evidence="14">TonB-dependent receptor</fullName>
    </recommendedName>
</protein>
<evidence type="ECO:0008006" key="14">
    <source>
        <dbReference type="Google" id="ProtNLM"/>
    </source>
</evidence>
<dbReference type="SUPFAM" id="SSF49464">
    <property type="entry name" value="Carboxypeptidase regulatory domain-like"/>
    <property type="match status" value="1"/>
</dbReference>
<dbReference type="InterPro" id="IPR039426">
    <property type="entry name" value="TonB-dep_rcpt-like"/>
</dbReference>
<gene>
    <name evidence="12" type="ORF">LH29_07915</name>
</gene>
<name>A0A0D8JEH1_9BACT</name>
<dbReference type="InterPro" id="IPR036942">
    <property type="entry name" value="Beta-barrel_TonB_sf"/>
</dbReference>
<evidence type="ECO:0000256" key="6">
    <source>
        <dbReference type="ARBA" id="ARBA00023136"/>
    </source>
</evidence>
<keyword evidence="6 8" id="KW-0472">Membrane</keyword>
<dbReference type="InterPro" id="IPR000531">
    <property type="entry name" value="Beta-barrel_TonB"/>
</dbReference>
<dbReference type="Pfam" id="PF07715">
    <property type="entry name" value="Plug"/>
    <property type="match status" value="1"/>
</dbReference>
<accession>A0A0D8JEH1</accession>
<evidence type="ECO:0000256" key="1">
    <source>
        <dbReference type="ARBA" id="ARBA00004571"/>
    </source>
</evidence>
<feature type="domain" description="TonB-dependent receptor-like beta-barrel" evidence="10">
    <location>
        <begin position="401"/>
        <end position="791"/>
    </location>
</feature>
<dbReference type="GO" id="GO:0009279">
    <property type="term" value="C:cell outer membrane"/>
    <property type="evidence" value="ECO:0007669"/>
    <property type="project" value="UniProtKB-SubCell"/>
</dbReference>
<evidence type="ECO:0000259" key="11">
    <source>
        <dbReference type="Pfam" id="PF07715"/>
    </source>
</evidence>
<dbReference type="Gene3D" id="2.40.170.20">
    <property type="entry name" value="TonB-dependent receptor, beta-barrel domain"/>
    <property type="match status" value="1"/>
</dbReference>
<sequence length="978" mass="107680">MLPCFGYAQQAITGMVTESDGVSPIPGVNIVIKGTTSGTISGMDGSYSINVNEGETLVFSFVGFVSKEVLVGQESTINVSLETDAIGLEEVIAVGYSSKKKTEISSAVVNVSSEKLQTSTSHDVATMLQGKVAGLQVMSDQQSVGGSPQMRIRGSGSISASSSPLWVVDGIIGGSFDPQDVADITVLKDAGATGLYGSRAAGGVIVVTTKRGKAGDTKVRISSTTGIVKPNWGNLEFMDGPEFYDLIRRGFALGGKTESEFLALFPSEVRNVNYDWMGFMYDQGFVTTNNISLSGGNEKTTFYLSGNYNHEDGILRSDVYDRGSATLNLSHKLSDKLSIQLNTFSSFVKNQNTTSFTVFNVPFDTPYDEDGNVRPQDWVRNNYYTQERINFALPEELGSYNERGTLTLNPSLKLDYNPTEWMSVSASTRINYMSSVLERYDADGAQSTDIGGEVRNNLTRNSDILTNAILRLYKSYGEHALSGIIGGEFNEITHKYFEAHGAGYSGESTILDVAAVPQSVSGNNRTTTYNSFFSQVDYNYQSKYFFTGSYRVDGSSRFGANNRYGQFWSVAGSWMLSNEDFINDLGLFNSLKLRSSYGLTGNASLDDYVHLNTFTLDASYMGENALSALSIGNPDLTWEVARTFNLGVDASVLDNRISMTLDYYYSKNSDLLFRVPLPAEFGYSEQWRNIGRLDNWGYELALDIAAVKTPDFNWNVNLQIGYSQDEVKELPGEAIDADEDGLLDNSIVYLGSDLFSNKILQVGGNRSMFYAAEWYGADPQTGGARWVSGYNNDGSPVLTDNREEALWLTAKGMPDFMGGFTNVFEYKGLSLETVFSYAFGDFTIIRDNAYDNDGQYLFRPEMVVYGQEDRWEKPGDVSSRTPWVYQGDLRSSQYSSKYWENGNYLKLASLSLGYSFNKNVTQRLGLGALKVFARGENLKVWHKSSGISPELTGFDADAPTRNSRPLPSKVVFGIDLTL</sequence>
<dbReference type="PATRIC" id="fig|1544798.3.peg.1586"/>
<dbReference type="InterPro" id="IPR008969">
    <property type="entry name" value="CarboxyPept-like_regulatory"/>
</dbReference>
<keyword evidence="3 8" id="KW-1134">Transmembrane beta strand</keyword>
<proteinExistence type="inferred from homology"/>
<comment type="subcellular location">
    <subcellularLocation>
        <location evidence="1 8">Cell outer membrane</location>
        <topology evidence="1 8">Multi-pass membrane protein</topology>
    </subcellularLocation>
</comment>
<evidence type="ECO:0000313" key="12">
    <source>
        <dbReference type="EMBL" id="KJF45295.1"/>
    </source>
</evidence>
<dbReference type="InterPro" id="IPR037066">
    <property type="entry name" value="Plug_dom_sf"/>
</dbReference>
<comment type="similarity">
    <text evidence="8 9">Belongs to the TonB-dependent receptor family.</text>
</comment>
<dbReference type="Gene3D" id="2.60.40.1120">
    <property type="entry name" value="Carboxypeptidase-like, regulatory domain"/>
    <property type="match status" value="1"/>
</dbReference>
<evidence type="ECO:0000256" key="8">
    <source>
        <dbReference type="PROSITE-ProRule" id="PRU01360"/>
    </source>
</evidence>
<dbReference type="InterPro" id="IPR012910">
    <property type="entry name" value="Plug_dom"/>
</dbReference>
<evidence type="ECO:0000256" key="7">
    <source>
        <dbReference type="ARBA" id="ARBA00023237"/>
    </source>
</evidence>
<dbReference type="PROSITE" id="PS52016">
    <property type="entry name" value="TONB_DEPENDENT_REC_3"/>
    <property type="match status" value="1"/>
</dbReference>
<dbReference type="EMBL" id="JRHC01000001">
    <property type="protein sequence ID" value="KJF45295.1"/>
    <property type="molecule type" value="Genomic_DNA"/>
</dbReference>
<keyword evidence="13" id="KW-1185">Reference proteome</keyword>
<evidence type="ECO:0000256" key="4">
    <source>
        <dbReference type="ARBA" id="ARBA00022692"/>
    </source>
</evidence>
<dbReference type="Pfam" id="PF00593">
    <property type="entry name" value="TonB_dep_Rec_b-barrel"/>
    <property type="match status" value="1"/>
</dbReference>
<evidence type="ECO:0000259" key="10">
    <source>
        <dbReference type="Pfam" id="PF00593"/>
    </source>
</evidence>
<dbReference type="Pfam" id="PF13715">
    <property type="entry name" value="CarbopepD_reg_2"/>
    <property type="match status" value="1"/>
</dbReference>
<evidence type="ECO:0000256" key="3">
    <source>
        <dbReference type="ARBA" id="ARBA00022452"/>
    </source>
</evidence>
<dbReference type="Proteomes" id="UP000032544">
    <property type="component" value="Unassembled WGS sequence"/>
</dbReference>
<evidence type="ECO:0000256" key="2">
    <source>
        <dbReference type="ARBA" id="ARBA00022448"/>
    </source>
</evidence>
<keyword evidence="7 8" id="KW-0998">Cell outer membrane</keyword>
<dbReference type="NCBIfam" id="TIGR04056">
    <property type="entry name" value="OMP_RagA_SusC"/>
    <property type="match status" value="1"/>
</dbReference>
<keyword evidence="4 8" id="KW-0812">Transmembrane</keyword>
<evidence type="ECO:0000256" key="9">
    <source>
        <dbReference type="RuleBase" id="RU003357"/>
    </source>
</evidence>
<dbReference type="Gene3D" id="2.170.130.10">
    <property type="entry name" value="TonB-dependent receptor, plug domain"/>
    <property type="match status" value="1"/>
</dbReference>
<evidence type="ECO:0000256" key="5">
    <source>
        <dbReference type="ARBA" id="ARBA00023077"/>
    </source>
</evidence>
<feature type="domain" description="TonB-dependent receptor plug" evidence="11">
    <location>
        <begin position="101"/>
        <end position="204"/>
    </location>
</feature>
<keyword evidence="5 9" id="KW-0798">TonB box</keyword>
<dbReference type="SUPFAM" id="SSF56935">
    <property type="entry name" value="Porins"/>
    <property type="match status" value="1"/>
</dbReference>
<dbReference type="AlphaFoldDB" id="A0A0D8JEH1"/>
<comment type="caution">
    <text evidence="12">The sequence shown here is derived from an EMBL/GenBank/DDBJ whole genome shotgun (WGS) entry which is preliminary data.</text>
</comment>
<dbReference type="STRING" id="1544798.LH29_07915"/>
<keyword evidence="2 8" id="KW-0813">Transport</keyword>
<evidence type="ECO:0000313" key="13">
    <source>
        <dbReference type="Proteomes" id="UP000032544"/>
    </source>
</evidence>
<reference evidence="12 13" key="1">
    <citation type="submission" date="2014-09" db="EMBL/GenBank/DDBJ databases">
        <title>Draft Genome Sequence of Draconibacterium sp. JN14CK-3.</title>
        <authorList>
            <person name="Dong C."/>
            <person name="Lai Q."/>
            <person name="Shao Z."/>
        </authorList>
    </citation>
    <scope>NUCLEOTIDE SEQUENCE [LARGE SCALE GENOMIC DNA]</scope>
    <source>
        <strain evidence="12 13">JN14CK-3</strain>
    </source>
</reference>
<organism evidence="12 13">
    <name type="scientific">Draconibacterium sediminis</name>
    <dbReference type="NCBI Taxonomy" id="1544798"/>
    <lineage>
        <taxon>Bacteria</taxon>
        <taxon>Pseudomonadati</taxon>
        <taxon>Bacteroidota</taxon>
        <taxon>Bacteroidia</taxon>
        <taxon>Marinilabiliales</taxon>
        <taxon>Prolixibacteraceae</taxon>
        <taxon>Draconibacterium</taxon>
    </lineage>
</organism>
<dbReference type="InterPro" id="IPR023996">
    <property type="entry name" value="TonB-dep_OMP_SusC/RagA"/>
</dbReference>